<keyword evidence="3" id="KW-1185">Reference proteome</keyword>
<dbReference type="EMBL" id="JYDO01000536">
    <property type="protein sequence ID" value="KRZ65083.1"/>
    <property type="molecule type" value="Genomic_DNA"/>
</dbReference>
<gene>
    <name evidence="2" type="ORF">T10_4527</name>
</gene>
<sequence>MFIFECSTVLATSTVEKSFLYTYSSLPKTPLDKNITPCTKTCEQCEAAPCKRLRNQPGYLIVSRRFRPPDAELDQEKRINKSEEGRSHQTITPRTTLGITRITPSI</sequence>
<evidence type="ECO:0000313" key="2">
    <source>
        <dbReference type="EMBL" id="KRZ65083.1"/>
    </source>
</evidence>
<protein>
    <submittedName>
        <fullName evidence="2">Uncharacterized protein</fullName>
    </submittedName>
</protein>
<reference evidence="2 3" key="1">
    <citation type="submission" date="2015-01" db="EMBL/GenBank/DDBJ databases">
        <title>Evolution of Trichinella species and genotypes.</title>
        <authorList>
            <person name="Korhonen P.K."/>
            <person name="Edoardo P."/>
            <person name="Giuseppe L.R."/>
            <person name="Gasser R.B."/>
        </authorList>
    </citation>
    <scope>NUCLEOTIDE SEQUENCE [LARGE SCALE GENOMIC DNA]</scope>
    <source>
        <strain evidence="2">ISS1980</strain>
    </source>
</reference>
<dbReference type="Proteomes" id="UP000054843">
    <property type="component" value="Unassembled WGS sequence"/>
</dbReference>
<evidence type="ECO:0000313" key="3">
    <source>
        <dbReference type="Proteomes" id="UP000054843"/>
    </source>
</evidence>
<comment type="caution">
    <text evidence="2">The sequence shown here is derived from an EMBL/GenBank/DDBJ whole genome shotgun (WGS) entry which is preliminary data.</text>
</comment>
<feature type="compositionally biased region" description="Basic and acidic residues" evidence="1">
    <location>
        <begin position="71"/>
        <end position="87"/>
    </location>
</feature>
<dbReference type="AlphaFoldDB" id="A0A0V1M014"/>
<organism evidence="2 3">
    <name type="scientific">Trichinella papuae</name>
    <dbReference type="NCBI Taxonomy" id="268474"/>
    <lineage>
        <taxon>Eukaryota</taxon>
        <taxon>Metazoa</taxon>
        <taxon>Ecdysozoa</taxon>
        <taxon>Nematoda</taxon>
        <taxon>Enoplea</taxon>
        <taxon>Dorylaimia</taxon>
        <taxon>Trichinellida</taxon>
        <taxon>Trichinellidae</taxon>
        <taxon>Trichinella</taxon>
    </lineage>
</organism>
<evidence type="ECO:0000256" key="1">
    <source>
        <dbReference type="SAM" id="MobiDB-lite"/>
    </source>
</evidence>
<feature type="compositionally biased region" description="Polar residues" evidence="1">
    <location>
        <begin position="88"/>
        <end position="97"/>
    </location>
</feature>
<name>A0A0V1M014_9BILA</name>
<feature type="region of interest" description="Disordered" evidence="1">
    <location>
        <begin position="71"/>
        <end position="97"/>
    </location>
</feature>
<accession>A0A0V1M014</accession>
<proteinExistence type="predicted"/>